<protein>
    <submittedName>
        <fullName evidence="2">Conserved phage C-terminal domain-containing protein</fullName>
    </submittedName>
</protein>
<dbReference type="RefSeq" id="WP_263000774.1">
    <property type="nucleotide sequence ID" value="NZ_JAOTEM010000001.1"/>
</dbReference>
<sequence>MNTNEIEILNFLNEVTGSKFREIKSNISKITSLLKQDFTKEQIIEVIQLKVVQWKNNPKMAMYLRPSTLFLESNFENYINEIERIKQNPTMYAKYFKTINNIKTSAADDVDDLEAMFG</sequence>
<feature type="domain" description="Phage conserved hypothetical protein C-terminal" evidence="1">
    <location>
        <begin position="8"/>
        <end position="80"/>
    </location>
</feature>
<proteinExistence type="predicted"/>
<evidence type="ECO:0000313" key="3">
    <source>
        <dbReference type="Proteomes" id="UP001208649"/>
    </source>
</evidence>
<evidence type="ECO:0000313" key="2">
    <source>
        <dbReference type="EMBL" id="MCU7615643.1"/>
    </source>
</evidence>
<name>A0ABT2W068_9FLAO</name>
<accession>A0ABT2W068</accession>
<dbReference type="Proteomes" id="UP001208649">
    <property type="component" value="Unassembled WGS sequence"/>
</dbReference>
<evidence type="ECO:0000259" key="1">
    <source>
        <dbReference type="Pfam" id="PF09524"/>
    </source>
</evidence>
<dbReference type="EMBL" id="JAOTEM010000001">
    <property type="protein sequence ID" value="MCU7615643.1"/>
    <property type="molecule type" value="Genomic_DNA"/>
</dbReference>
<dbReference type="InterPro" id="IPR011741">
    <property type="entry name" value="Phg_2220_C"/>
</dbReference>
<organism evidence="2 3">
    <name type="scientific">Chryseobacterium edaphi</name>
    <dbReference type="NCBI Taxonomy" id="2976532"/>
    <lineage>
        <taxon>Bacteria</taxon>
        <taxon>Pseudomonadati</taxon>
        <taxon>Bacteroidota</taxon>
        <taxon>Flavobacteriia</taxon>
        <taxon>Flavobacteriales</taxon>
        <taxon>Weeksellaceae</taxon>
        <taxon>Chryseobacterium group</taxon>
        <taxon>Chryseobacterium</taxon>
    </lineage>
</organism>
<keyword evidence="3" id="KW-1185">Reference proteome</keyword>
<reference evidence="3" key="1">
    <citation type="submission" date="2023-07" db="EMBL/GenBank/DDBJ databases">
        <title>Chryseobacterium sp. strain PBS4-4 Genome sequencing and assembly.</title>
        <authorList>
            <person name="Jung Y."/>
        </authorList>
    </citation>
    <scope>NUCLEOTIDE SEQUENCE [LARGE SCALE GENOMIC DNA]</scope>
    <source>
        <strain evidence="3">PBS4-4</strain>
    </source>
</reference>
<gene>
    <name evidence="2" type="ORF">NZ698_00415</name>
</gene>
<dbReference type="Pfam" id="PF09524">
    <property type="entry name" value="Phg_2220_C"/>
    <property type="match status" value="1"/>
</dbReference>
<comment type="caution">
    <text evidence="2">The sequence shown here is derived from an EMBL/GenBank/DDBJ whole genome shotgun (WGS) entry which is preliminary data.</text>
</comment>